<name>A0ACC0LPX2_RHOML</name>
<gene>
    <name evidence="1" type="ORF">RHMOL_Rhmol11G0071500</name>
</gene>
<comment type="caution">
    <text evidence="1">The sequence shown here is derived from an EMBL/GenBank/DDBJ whole genome shotgun (WGS) entry which is preliminary data.</text>
</comment>
<evidence type="ECO:0000313" key="2">
    <source>
        <dbReference type="Proteomes" id="UP001062846"/>
    </source>
</evidence>
<proteinExistence type="predicted"/>
<keyword evidence="2" id="KW-1185">Reference proteome</keyword>
<organism evidence="1 2">
    <name type="scientific">Rhododendron molle</name>
    <name type="common">Chinese azalea</name>
    <name type="synonym">Azalea mollis</name>
    <dbReference type="NCBI Taxonomy" id="49168"/>
    <lineage>
        <taxon>Eukaryota</taxon>
        <taxon>Viridiplantae</taxon>
        <taxon>Streptophyta</taxon>
        <taxon>Embryophyta</taxon>
        <taxon>Tracheophyta</taxon>
        <taxon>Spermatophyta</taxon>
        <taxon>Magnoliopsida</taxon>
        <taxon>eudicotyledons</taxon>
        <taxon>Gunneridae</taxon>
        <taxon>Pentapetalae</taxon>
        <taxon>asterids</taxon>
        <taxon>Ericales</taxon>
        <taxon>Ericaceae</taxon>
        <taxon>Ericoideae</taxon>
        <taxon>Rhodoreae</taxon>
        <taxon>Rhododendron</taxon>
    </lineage>
</organism>
<sequence length="52" mass="5884">MHAQAHPHTCLGRIRNLCIRNLHKSFSISTHRKCIVLIDTPARCILQVPLLG</sequence>
<evidence type="ECO:0000313" key="1">
    <source>
        <dbReference type="EMBL" id="KAI8530596.1"/>
    </source>
</evidence>
<protein>
    <submittedName>
        <fullName evidence="1">Uncharacterized protein</fullName>
    </submittedName>
</protein>
<reference evidence="1" key="1">
    <citation type="submission" date="2022-02" db="EMBL/GenBank/DDBJ databases">
        <title>Plant Genome Project.</title>
        <authorList>
            <person name="Zhang R.-G."/>
        </authorList>
    </citation>
    <scope>NUCLEOTIDE SEQUENCE</scope>
    <source>
        <strain evidence="1">AT1</strain>
    </source>
</reference>
<dbReference type="Proteomes" id="UP001062846">
    <property type="component" value="Chromosome 11"/>
</dbReference>
<dbReference type="EMBL" id="CM046398">
    <property type="protein sequence ID" value="KAI8530596.1"/>
    <property type="molecule type" value="Genomic_DNA"/>
</dbReference>
<accession>A0ACC0LPX2</accession>